<evidence type="ECO:0000256" key="1">
    <source>
        <dbReference type="ARBA" id="ARBA00022801"/>
    </source>
</evidence>
<proteinExistence type="predicted"/>
<sequence length="390" mass="42305">MYRRTAVFAASLLIMGGGVAHAADPFVPHLPPPTGPFPVGVTDLHLVDHSRPDPWKPAKYPVRDVMTTVFYPAADVRGYPLASQMTAAAAEQFPRVDVAFTHPELPKAGVDWAATMSHAHVGAPARATRHPVLLYSPATADPRTLGTSLAEDLASRGYIVVAIDSPGETTEVDIPGQGVRIIDLTSSPAVDPKVFRDILTTRIADTRFVLDSLTTLANGQNPDAELRRLPAGLSRALDMRRVGIYGHSIGGSTAAETMYEDPRIKAAVNLEGFLDYLPDSPQQTFGDLLPVAANGTDRPLLLFGTDGYRTPRYDHGWNAMLAKSPCRTTVRRLTDANHWVFSDFGSMAAQFQAAGLMTQEQRNTLIGAIAPERSVPRIHNRVADFFGRHL</sequence>
<keyword evidence="1 5" id="KW-0378">Hydrolase</keyword>
<dbReference type="PANTHER" id="PTHR10272:SF0">
    <property type="entry name" value="PLATELET-ACTIVATING FACTOR ACETYLHYDROLASE"/>
    <property type="match status" value="1"/>
</dbReference>
<evidence type="ECO:0000256" key="4">
    <source>
        <dbReference type="SAM" id="SignalP"/>
    </source>
</evidence>
<keyword evidence="4" id="KW-0732">Signal</keyword>
<keyword evidence="3" id="KW-0443">Lipid metabolism</keyword>
<dbReference type="Proteomes" id="UP000295680">
    <property type="component" value="Unassembled WGS sequence"/>
</dbReference>
<feature type="signal peptide" evidence="4">
    <location>
        <begin position="1"/>
        <end position="22"/>
    </location>
</feature>
<dbReference type="SUPFAM" id="SSF53474">
    <property type="entry name" value="alpha/beta-Hydrolases"/>
    <property type="match status" value="1"/>
</dbReference>
<dbReference type="EMBL" id="SLWS01000001">
    <property type="protein sequence ID" value="TCO65607.1"/>
    <property type="molecule type" value="Genomic_DNA"/>
</dbReference>
<gene>
    <name evidence="5" type="ORF">EV192_1011399</name>
</gene>
<dbReference type="AlphaFoldDB" id="A0A4R2K1L8"/>
<comment type="caution">
    <text evidence="5">The sequence shown here is derived from an EMBL/GenBank/DDBJ whole genome shotgun (WGS) entry which is preliminary data.</text>
</comment>
<evidence type="ECO:0000256" key="2">
    <source>
        <dbReference type="ARBA" id="ARBA00022963"/>
    </source>
</evidence>
<accession>A0A4R2K1L8</accession>
<name>A0A4R2K1L8_9PSEU</name>
<keyword evidence="6" id="KW-1185">Reference proteome</keyword>
<evidence type="ECO:0000313" key="6">
    <source>
        <dbReference type="Proteomes" id="UP000295680"/>
    </source>
</evidence>
<evidence type="ECO:0000313" key="5">
    <source>
        <dbReference type="EMBL" id="TCO65607.1"/>
    </source>
</evidence>
<dbReference type="Pfam" id="PF03403">
    <property type="entry name" value="PAF-AH_p_II"/>
    <property type="match status" value="1"/>
</dbReference>
<dbReference type="GO" id="GO:0003847">
    <property type="term" value="F:1-alkyl-2-acetylglycerophosphocholine esterase activity"/>
    <property type="evidence" value="ECO:0007669"/>
    <property type="project" value="TreeGrafter"/>
</dbReference>
<reference evidence="5 6" key="1">
    <citation type="submission" date="2019-03" db="EMBL/GenBank/DDBJ databases">
        <title>Genomic Encyclopedia of Type Strains, Phase IV (KMG-IV): sequencing the most valuable type-strain genomes for metagenomic binning, comparative biology and taxonomic classification.</title>
        <authorList>
            <person name="Goeker M."/>
        </authorList>
    </citation>
    <scope>NUCLEOTIDE SEQUENCE [LARGE SCALE GENOMIC DNA]</scope>
    <source>
        <strain evidence="5 6">DSM 45934</strain>
    </source>
</reference>
<feature type="chain" id="PRO_5020555628" evidence="4">
    <location>
        <begin position="23"/>
        <end position="390"/>
    </location>
</feature>
<keyword evidence="2" id="KW-0442">Lipid degradation</keyword>
<evidence type="ECO:0000256" key="3">
    <source>
        <dbReference type="ARBA" id="ARBA00023098"/>
    </source>
</evidence>
<dbReference type="OrthoDB" id="569821at2"/>
<protein>
    <submittedName>
        <fullName evidence="5">Platelet-activating factor acetylhydrolase isoform II</fullName>
    </submittedName>
</protein>
<dbReference type="GO" id="GO:0016042">
    <property type="term" value="P:lipid catabolic process"/>
    <property type="evidence" value="ECO:0007669"/>
    <property type="project" value="UniProtKB-KW"/>
</dbReference>
<dbReference type="InterPro" id="IPR029058">
    <property type="entry name" value="AB_hydrolase_fold"/>
</dbReference>
<organism evidence="5 6">
    <name type="scientific">Actinocrispum wychmicini</name>
    <dbReference type="NCBI Taxonomy" id="1213861"/>
    <lineage>
        <taxon>Bacteria</taxon>
        <taxon>Bacillati</taxon>
        <taxon>Actinomycetota</taxon>
        <taxon>Actinomycetes</taxon>
        <taxon>Pseudonocardiales</taxon>
        <taxon>Pseudonocardiaceae</taxon>
        <taxon>Actinocrispum</taxon>
    </lineage>
</organism>
<dbReference type="PANTHER" id="PTHR10272">
    <property type="entry name" value="PLATELET-ACTIVATING FACTOR ACETYLHYDROLASE"/>
    <property type="match status" value="1"/>
</dbReference>
<dbReference type="Gene3D" id="3.40.50.1820">
    <property type="entry name" value="alpha/beta hydrolase"/>
    <property type="match status" value="1"/>
</dbReference>